<reference evidence="3 4" key="1">
    <citation type="submission" date="2018-10" db="EMBL/GenBank/DDBJ databases">
        <title>Butyricimonas faecalis sp. nov., isolated from human faeces and emended description of the genus Butyricimonas.</title>
        <authorList>
            <person name="Le Roy T."/>
            <person name="Van der Smissen P."/>
            <person name="Paquot A."/>
            <person name="Delzenne N."/>
            <person name="Muccioli G."/>
            <person name="Collet J.-F."/>
            <person name="Cani P.D."/>
        </authorList>
    </citation>
    <scope>NUCLEOTIDE SEQUENCE [LARGE SCALE GENOMIC DNA]</scope>
    <source>
        <strain evidence="3 4">H184</strain>
    </source>
</reference>
<dbReference type="EMBL" id="CP032819">
    <property type="protein sequence ID" value="AZS31703.1"/>
    <property type="molecule type" value="Genomic_DNA"/>
</dbReference>
<sequence length="358" mass="41132">MNLEGKQQIWKDYQKEIADDHYFYARSCIRQTFFPGSEWAYLDIMKNKLGKDVIDDPRHTTCTGIGYHSDIVPVETIMTVVARHFALMTEAGYENMTPSCITSFGIYTEILETWHHHPEVEEKIREYLWKATKREFKKPKNLAHTSDIIYKFRNEIAAQAKYKLVDVHTGRPLRGVEHIGCHYSKMFPTKGIGGAEFPAVLSGMIYAWGGDVIDYPERRHCCGFGFRQYLVMANRGYSVANSKKKFESMQPYEPDFIVANCPGCAMFMDKWQYTISEMEGTTYGQDGYGIPVLTYEELTALVLGYNPWEIGIQMHQVSVEPLLDKMGIPYDPEAKFKNIRGEDIGAPKCPTYLRIAKL</sequence>
<dbReference type="Pfam" id="PF02754">
    <property type="entry name" value="CCG"/>
    <property type="match status" value="1"/>
</dbReference>
<dbReference type="AlphaFoldDB" id="A0A3Q9ITK1"/>
<dbReference type="PANTHER" id="PTHR42947:SF1">
    <property type="entry name" value="COB--COM HETERODISULFIDE REDUCTASE SUBUNIT B 1"/>
    <property type="match status" value="1"/>
</dbReference>
<dbReference type="GO" id="GO:0016491">
    <property type="term" value="F:oxidoreductase activity"/>
    <property type="evidence" value="ECO:0007669"/>
    <property type="project" value="UniProtKB-KW"/>
</dbReference>
<accession>A0A3Q9ITK1</accession>
<name>A0A3Q9ITK1_9BACT</name>
<keyword evidence="1" id="KW-0560">Oxidoreductase</keyword>
<dbReference type="Proteomes" id="UP000270673">
    <property type="component" value="Chromosome"/>
</dbReference>
<dbReference type="PANTHER" id="PTHR42947">
    <property type="entry name" value="COB--COM HETERODISULFIDE REDUCTASE SUBUNIT B 1"/>
    <property type="match status" value="1"/>
</dbReference>
<evidence type="ECO:0000313" key="4">
    <source>
        <dbReference type="Proteomes" id="UP000270673"/>
    </source>
</evidence>
<keyword evidence="4" id="KW-1185">Reference proteome</keyword>
<organism evidence="3 4">
    <name type="scientific">Butyricimonas faecalis</name>
    <dbReference type="NCBI Taxonomy" id="2093856"/>
    <lineage>
        <taxon>Bacteria</taxon>
        <taxon>Pseudomonadati</taxon>
        <taxon>Bacteroidota</taxon>
        <taxon>Bacteroidia</taxon>
        <taxon>Bacteroidales</taxon>
        <taxon>Odoribacteraceae</taxon>
        <taxon>Butyricimonas</taxon>
    </lineage>
</organism>
<evidence type="ECO:0000259" key="2">
    <source>
        <dbReference type="Pfam" id="PF02754"/>
    </source>
</evidence>
<dbReference type="OrthoDB" id="9777685at2"/>
<dbReference type="InterPro" id="IPR051278">
    <property type="entry name" value="HdrB/HdrD_reductase"/>
</dbReference>
<protein>
    <submittedName>
        <fullName evidence="3">Heterodisulfide reductase subunit B</fullName>
    </submittedName>
</protein>
<feature type="domain" description="Cysteine-rich" evidence="2">
    <location>
        <begin position="178"/>
        <end position="268"/>
    </location>
</feature>
<proteinExistence type="predicted"/>
<dbReference type="InterPro" id="IPR004017">
    <property type="entry name" value="Cys_rich_dom"/>
</dbReference>
<evidence type="ECO:0000256" key="1">
    <source>
        <dbReference type="ARBA" id="ARBA00023002"/>
    </source>
</evidence>
<dbReference type="KEGG" id="buy:D8S85_20545"/>
<evidence type="ECO:0000313" key="3">
    <source>
        <dbReference type="EMBL" id="AZS31703.1"/>
    </source>
</evidence>
<dbReference type="RefSeq" id="WP_106624123.1">
    <property type="nucleotide sequence ID" value="NZ_CP032819.1"/>
</dbReference>
<gene>
    <name evidence="3" type="ORF">D8S85_20545</name>
</gene>